<evidence type="ECO:0000313" key="2">
    <source>
        <dbReference type="EMBL" id="KEQ01277.1"/>
    </source>
</evidence>
<accession>A0A074VBM7</accession>
<comment type="caution">
    <text evidence="2">The sequence shown here is derived from an EMBL/GenBank/DDBJ whole genome shotgun (WGS) entry which is preliminary data.</text>
</comment>
<evidence type="ECO:0000313" key="3">
    <source>
        <dbReference type="Proteomes" id="UP000027644"/>
    </source>
</evidence>
<evidence type="ECO:0000259" key="1">
    <source>
        <dbReference type="Pfam" id="PF04965"/>
    </source>
</evidence>
<proteinExistence type="predicted"/>
<sequence length="159" mass="18278">MEIRANQTDNRRNALLILIFYIPVHSDRDFYFWKTAMTITPRTRHWQLAPLDSGCDIVTGIDDINQCILNILITRKGTDVTRPTFGSDHLDYLDTPEDVFIPGVTREVILAIQTWEKRVVVEQVTFTGHAPELTITVHWRIAEEVAGEIYQTNIGLVQK</sequence>
<gene>
    <name evidence="2" type="ORF">SASC598J21_009290</name>
</gene>
<dbReference type="Pfam" id="PF04965">
    <property type="entry name" value="GPW_gp25"/>
    <property type="match status" value="1"/>
</dbReference>
<reference evidence="2 3" key="1">
    <citation type="journal article" date="2014" name="PLoS Genet.">
        <title>Hidden diversity in honey bee gut symbionts detected by single-cell genomics.</title>
        <authorList>
            <person name="Engel P."/>
            <person name="Stepanauskas R."/>
            <person name="Moran N."/>
        </authorList>
    </citation>
    <scope>NUCLEOTIDE SEQUENCE [LARGE SCALE GENOMIC DNA]</scope>
    <source>
        <strain evidence="2 3">SCGC AB-598-J21</strain>
    </source>
</reference>
<dbReference type="Proteomes" id="UP000027644">
    <property type="component" value="Unassembled WGS sequence"/>
</dbReference>
<protein>
    <submittedName>
        <fullName evidence="2">Phage baseplate assembly protein W</fullName>
    </submittedName>
</protein>
<dbReference type="Gene3D" id="3.10.450.40">
    <property type="match status" value="1"/>
</dbReference>
<dbReference type="EMBL" id="AVQL01000428">
    <property type="protein sequence ID" value="KEQ01277.1"/>
    <property type="molecule type" value="Genomic_DNA"/>
</dbReference>
<dbReference type="SUPFAM" id="SSF160719">
    <property type="entry name" value="gpW/gp25-like"/>
    <property type="match status" value="1"/>
</dbReference>
<feature type="domain" description="IraD/Gp25-like" evidence="1">
    <location>
        <begin position="61"/>
        <end position="142"/>
    </location>
</feature>
<dbReference type="AlphaFoldDB" id="A0A074VBM7"/>
<organism evidence="2 3">
    <name type="scientific">Snodgrassella alvi SCGC AB-598-J21</name>
    <dbReference type="NCBI Taxonomy" id="1385367"/>
    <lineage>
        <taxon>Bacteria</taxon>
        <taxon>Pseudomonadati</taxon>
        <taxon>Pseudomonadota</taxon>
        <taxon>Betaproteobacteria</taxon>
        <taxon>Neisseriales</taxon>
        <taxon>Neisseriaceae</taxon>
        <taxon>Snodgrassella</taxon>
    </lineage>
</organism>
<dbReference type="InterPro" id="IPR007048">
    <property type="entry name" value="IraD/Gp25-like"/>
</dbReference>
<name>A0A074VBM7_9NEIS</name>